<organism evidence="1 2">
    <name type="scientific">Pseudomonas frederiksbergensis</name>
    <dbReference type="NCBI Taxonomy" id="104087"/>
    <lineage>
        <taxon>Bacteria</taxon>
        <taxon>Pseudomonadati</taxon>
        <taxon>Pseudomonadota</taxon>
        <taxon>Gammaproteobacteria</taxon>
        <taxon>Pseudomonadales</taxon>
        <taxon>Pseudomonadaceae</taxon>
        <taxon>Pseudomonas</taxon>
    </lineage>
</organism>
<evidence type="ECO:0000313" key="2">
    <source>
        <dbReference type="Proteomes" id="UP000284002"/>
    </source>
</evidence>
<comment type="caution">
    <text evidence="1">The sequence shown here is derived from an EMBL/GenBank/DDBJ whole genome shotgun (WGS) entry which is preliminary data.</text>
</comment>
<accession>A0A423HNP6</accession>
<proteinExistence type="predicted"/>
<dbReference type="EMBL" id="MOBM01000020">
    <property type="protein sequence ID" value="RON14811.1"/>
    <property type="molecule type" value="Genomic_DNA"/>
</dbReference>
<protein>
    <recommendedName>
        <fullName evidence="3">HEAT repeat domain-containing protein</fullName>
    </recommendedName>
</protein>
<dbReference type="RefSeq" id="WP_123358832.1">
    <property type="nucleotide sequence ID" value="NZ_MOBM01000020.1"/>
</dbReference>
<dbReference type="AlphaFoldDB" id="A0A423HNP6"/>
<evidence type="ECO:0008006" key="3">
    <source>
        <dbReference type="Google" id="ProtNLM"/>
    </source>
</evidence>
<name>A0A423HNP6_9PSED</name>
<dbReference type="Proteomes" id="UP000284002">
    <property type="component" value="Unassembled WGS sequence"/>
</dbReference>
<evidence type="ECO:0000313" key="1">
    <source>
        <dbReference type="EMBL" id="RON14811.1"/>
    </source>
</evidence>
<sequence length="437" mass="48241">MRIKQPVLPLAKAAFAAALRTGHGRAISHVENHGSNGLEEIIIEACLTCVSYDPQLEVDRAPWLFSIVDRAKLNAKVVQAIKALENTPPPENQRDSNQRSAILKELAASGSEDAKRLLYSSLALFPGTASVIGAEEIIALDGVDGLIYVVREMGQWLLADPDFWVDDYPIKQFDASTGIEGGLAALERKAAVDSDIASYLVGIRETHDSLGGSSTRFEPMLFDGNEVVAYIKKNPREQCYWLRRWGTQATNDQCDIVFAALLASEESEHVKRLFRCFAKNGVPRFESRLLRWIDHADSQVQWAAVEALAPKTHGELRDVAKRLIADGNVPNGVALLVNNFFEGDFSLCTQHLTQLDDADKTHHLVGELLNLCEAHPGQEALDCLLYVYEFSPCSTCRKRAVKALTDTNIAPAWVLAECAFDADPETRALARADRPFN</sequence>
<reference evidence="1 2" key="1">
    <citation type="submission" date="2016-10" db="EMBL/GenBank/DDBJ databases">
        <title>Comparative genome analysis of multiple Pseudomonas spp. focuses on biocontrol and plant growth promoting traits.</title>
        <authorList>
            <person name="Tao X.-Y."/>
            <person name="Taylor C.G."/>
        </authorList>
    </citation>
    <scope>NUCLEOTIDE SEQUENCE [LARGE SCALE GENOMIC DNA]</scope>
    <source>
        <strain evidence="1 2">36C6</strain>
    </source>
</reference>
<gene>
    <name evidence="1" type="ORF">BK662_14990</name>
</gene>